<dbReference type="Pfam" id="PF17874">
    <property type="entry name" value="TPR_MalT"/>
    <property type="match status" value="1"/>
</dbReference>
<evidence type="ECO:0000259" key="4">
    <source>
        <dbReference type="Pfam" id="PF25199"/>
    </source>
</evidence>
<dbReference type="SUPFAM" id="SSF46785">
    <property type="entry name" value="Winged helix' DNA-binding domain"/>
    <property type="match status" value="1"/>
</dbReference>
<accession>A0A643K284</accession>
<feature type="region of interest" description="Disordered" evidence="1">
    <location>
        <begin position="269"/>
        <end position="330"/>
    </location>
</feature>
<dbReference type="Pfam" id="PF08350">
    <property type="entry name" value="FilR1_middle"/>
    <property type="match status" value="1"/>
</dbReference>
<dbReference type="EMBL" id="VZUS01000001">
    <property type="protein sequence ID" value="KAB1187215.1"/>
    <property type="molecule type" value="Genomic_DNA"/>
</dbReference>
<dbReference type="InterPro" id="IPR057574">
    <property type="entry name" value="nSTAND_NTPase5_dom"/>
</dbReference>
<dbReference type="InterPro" id="IPR036390">
    <property type="entry name" value="WH_DNA-bd_sf"/>
</dbReference>
<dbReference type="InterPro" id="IPR011990">
    <property type="entry name" value="TPR-like_helical_dom_sf"/>
</dbReference>
<name>A0A643K284_9EURY</name>
<dbReference type="Gene3D" id="1.25.40.10">
    <property type="entry name" value="Tetratricopeptide repeat domain"/>
    <property type="match status" value="2"/>
</dbReference>
<evidence type="ECO:0000259" key="3">
    <source>
        <dbReference type="Pfam" id="PF17874"/>
    </source>
</evidence>
<dbReference type="InterPro" id="IPR019734">
    <property type="entry name" value="TPR_rpt"/>
</dbReference>
<proteinExistence type="predicted"/>
<feature type="compositionally biased region" description="Low complexity" evidence="1">
    <location>
        <begin position="289"/>
        <end position="323"/>
    </location>
</feature>
<dbReference type="PANTHER" id="PTHR10098">
    <property type="entry name" value="RAPSYN-RELATED"/>
    <property type="match status" value="1"/>
</dbReference>
<dbReference type="SMART" id="SM00028">
    <property type="entry name" value="TPR"/>
    <property type="match status" value="7"/>
</dbReference>
<evidence type="ECO:0000259" key="2">
    <source>
        <dbReference type="Pfam" id="PF08350"/>
    </source>
</evidence>
<evidence type="ECO:0000313" key="6">
    <source>
        <dbReference type="EMBL" id="KAB1187215.1"/>
    </source>
</evidence>
<dbReference type="AlphaFoldDB" id="A0A643K284"/>
<feature type="domain" description="Novel STAND NTPase 5" evidence="4">
    <location>
        <begin position="400"/>
        <end position="498"/>
    </location>
</feature>
<organism evidence="6">
    <name type="scientific">Haloferax sp. CBA1149</name>
    <dbReference type="NCBI Taxonomy" id="2650753"/>
    <lineage>
        <taxon>Archaea</taxon>
        <taxon>Methanobacteriati</taxon>
        <taxon>Methanobacteriota</taxon>
        <taxon>Stenosarchaea group</taxon>
        <taxon>Halobacteria</taxon>
        <taxon>Halobacteriales</taxon>
        <taxon>Haloferacaceae</taxon>
        <taxon>Haloferax</taxon>
    </lineage>
</organism>
<gene>
    <name evidence="6" type="ORF">Hfx1149_03895</name>
</gene>
<dbReference type="Pfam" id="PF25213">
    <property type="entry name" value="HVO_A0261_N"/>
    <property type="match status" value="1"/>
</dbReference>
<feature type="domain" description="MalT-like TPR region" evidence="3">
    <location>
        <begin position="829"/>
        <end position="1127"/>
    </location>
</feature>
<dbReference type="InterPro" id="IPR013561">
    <property type="entry name" value="FilR1_middle_dom"/>
</dbReference>
<protein>
    <submittedName>
        <fullName evidence="6">Tetratricopeptide repeat protein</fullName>
    </submittedName>
</protein>
<dbReference type="Pfam" id="PF25199">
    <property type="entry name" value="nSTAND_NTPase5"/>
    <property type="match status" value="1"/>
</dbReference>
<dbReference type="SUPFAM" id="SSF48452">
    <property type="entry name" value="TPR-like"/>
    <property type="match status" value="2"/>
</dbReference>
<dbReference type="InterPro" id="IPR041617">
    <property type="entry name" value="TPR_MalT"/>
</dbReference>
<comment type="caution">
    <text evidence="6">The sequence shown here is derived from an EMBL/GenBank/DDBJ whole genome shotgun (WGS) entry which is preliminary data.</text>
</comment>
<evidence type="ECO:0000259" key="5">
    <source>
        <dbReference type="Pfam" id="PF25213"/>
    </source>
</evidence>
<dbReference type="SUPFAM" id="SSF52540">
    <property type="entry name" value="P-loop containing nucleoside triphosphate hydrolases"/>
    <property type="match status" value="1"/>
</dbReference>
<dbReference type="InterPro" id="IPR027417">
    <property type="entry name" value="P-loop_NTPase"/>
</dbReference>
<sequence>MEPNSDHVTDHLELVLDRSDFLRTLDGNTLDKRELADQLTYSRSTVDRAVRDLKTSGLVVGRDGGFTLSLKGRYLLTLFDSLREDFGDVLELDPVLVEEPGDYPLPVDALVGADVQFTTGTSPHRPVDLLGERLATTSHGTFVFARVPSRTLVERLTQWIANGHSCRLITSESVVTAIWREFPVFLETIHDSPDCTVRIGDVSPFSFSYTVGDDGPNLTIVNYDDSGHIQCVVQNTSESGIAWARQHTQSLWKDATEFDLGGHTTIDEEELKETGSADEPNSSGEPALASEATDASETEQTTTAASTESSTSAPATETTGETSVRGDDLPTALQSQGLVRLSPDYFDRVGVSAPLACWRAGFDLAEVRKGYALDRERPTPDGRENVTDDLFERLCDAGDQVVVGPPGAGKSTVCMSVATRWYEQKRGPVVYRKSGQREPFTSSAHLGAYLAEAPGHTLVVVEDATRNEANAIFELVREFTDDDQVTFLLDSRENEWRDGHLRGSARLESHRTQAIDVVSVPPVDARERERIVDHFERAVDREIDIDVDELHPGDGDELAPGEMYLFFHRLARYVEPTAYNNSAPTTLLDDIDGVYEDLRAVDEDLGVDVGVLVNLLNASGIDVDVPLAYALSSNRRDESVVEAALDELERSVLYSTLGDADADRVRTVHETWSTRFLQRLLDVESERRARRRFERCLGALFSLADDEEARRQVQSVFGGAADIVRTIDDDPASWGDRLVKNVFQLGINNPTLSALFAETEYSAVDVPDMCNSDLRLDVRRWRARMFVNGGELDRAKREFEALTDIAGDDFGDEALTRARADGFAGVSEVARYHGEFERARENAEAALDRFEQIDDDVGRSDVLNALGAIEAHTDNPEPAKEYYEQALELRREVGDATKVASTLANLGHVERTLGEYDVAREYGQTSLRIRRGIQYRWGEALSLDLLSHIELEDGSLEDAERYLRLALEIRLDIGDEMGTALSSNNLARIEYERGALDDARERYEDLLNSLDDEKLTEIYGGANLGLSAVLLELGASADAADYAATAVDVFDQMESKRVEARALSARAHLDRGNLDDARSIAEDVLNEAETLDSESQAHANGAYGLVLVADGAVDDGLDYLETAVELAPTKILEGRWLRHLGDVLRTVGRPADALAAFERAVECFSSVEAGVRARETALDALELAKELGDGAANVDIEVQLD</sequence>
<feature type="domain" description="HVO-A0261-like N-terminal" evidence="5">
    <location>
        <begin position="14"/>
        <end position="85"/>
    </location>
</feature>
<dbReference type="InterPro" id="IPR057527">
    <property type="entry name" value="HVO_A0261-like_N"/>
</dbReference>
<dbReference type="RefSeq" id="WP_151135641.1">
    <property type="nucleotide sequence ID" value="NZ_VZUS01000001.1"/>
</dbReference>
<dbReference type="PANTHER" id="PTHR10098:SF108">
    <property type="entry name" value="TETRATRICOPEPTIDE REPEAT PROTEIN 28"/>
    <property type="match status" value="1"/>
</dbReference>
<reference evidence="6" key="1">
    <citation type="submission" date="2019-09" db="EMBL/GenBank/DDBJ databases">
        <title>Genomic analysis of Haloferax sp. CBA1149.</title>
        <authorList>
            <person name="Roh S.W."/>
        </authorList>
    </citation>
    <scope>NUCLEOTIDE SEQUENCE</scope>
    <source>
        <strain evidence="6">CBA1149</strain>
    </source>
</reference>
<feature type="domain" description="Methanogenesis regulatory protein FilR1 middle" evidence="2">
    <location>
        <begin position="123"/>
        <end position="253"/>
    </location>
</feature>
<evidence type="ECO:0000256" key="1">
    <source>
        <dbReference type="SAM" id="MobiDB-lite"/>
    </source>
</evidence>